<dbReference type="PANTHER" id="PTHR31384:SF39">
    <property type="entry name" value="AUXIN RESPONSE FACTOR"/>
    <property type="match status" value="1"/>
</dbReference>
<protein>
    <submittedName>
        <fullName evidence="2">Auxin response factor 8</fullName>
    </submittedName>
</protein>
<dbReference type="GO" id="GO:0003677">
    <property type="term" value="F:DNA binding"/>
    <property type="evidence" value="ECO:0007669"/>
    <property type="project" value="InterPro"/>
</dbReference>
<gene>
    <name evidence="2" type="ORF">Sradi_5913700</name>
</gene>
<evidence type="ECO:0000313" key="2">
    <source>
        <dbReference type="EMBL" id="KAL0309714.1"/>
    </source>
</evidence>
<accession>A0AAW2KTN3</accession>
<dbReference type="Gene3D" id="2.30.30.1040">
    <property type="match status" value="1"/>
</dbReference>
<proteinExistence type="predicted"/>
<reference evidence="2" key="2">
    <citation type="journal article" date="2024" name="Plant">
        <title>Genomic evolution and insights into agronomic trait innovations of Sesamum species.</title>
        <authorList>
            <person name="Miao H."/>
            <person name="Wang L."/>
            <person name="Qu L."/>
            <person name="Liu H."/>
            <person name="Sun Y."/>
            <person name="Le M."/>
            <person name="Wang Q."/>
            <person name="Wei S."/>
            <person name="Zheng Y."/>
            <person name="Lin W."/>
            <person name="Duan Y."/>
            <person name="Cao H."/>
            <person name="Xiong S."/>
            <person name="Wang X."/>
            <person name="Wei L."/>
            <person name="Li C."/>
            <person name="Ma Q."/>
            <person name="Ju M."/>
            <person name="Zhao R."/>
            <person name="Li G."/>
            <person name="Mu C."/>
            <person name="Tian Q."/>
            <person name="Mei H."/>
            <person name="Zhang T."/>
            <person name="Gao T."/>
            <person name="Zhang H."/>
        </authorList>
    </citation>
    <scope>NUCLEOTIDE SEQUENCE</scope>
    <source>
        <strain evidence="2">G02</strain>
    </source>
</reference>
<dbReference type="GO" id="GO:0009725">
    <property type="term" value="P:response to hormone"/>
    <property type="evidence" value="ECO:0007669"/>
    <property type="project" value="InterPro"/>
</dbReference>
<dbReference type="GO" id="GO:0006355">
    <property type="term" value="P:regulation of DNA-templated transcription"/>
    <property type="evidence" value="ECO:0007669"/>
    <property type="project" value="InterPro"/>
</dbReference>
<dbReference type="AlphaFoldDB" id="A0AAW2KTN3"/>
<name>A0AAW2KTN3_SESRA</name>
<dbReference type="EMBL" id="JACGWJ010000027">
    <property type="protein sequence ID" value="KAL0309714.1"/>
    <property type="molecule type" value="Genomic_DNA"/>
</dbReference>
<sequence>MAFETEDSSRISWFMGTISSAQVADPIRWPDSPWRLLQVTWDEPDLLQNVKRVSPNKSAKPMVGGISIKHARHPPLPFFTST</sequence>
<evidence type="ECO:0000259" key="1">
    <source>
        <dbReference type="Pfam" id="PF06507"/>
    </source>
</evidence>
<dbReference type="InterPro" id="IPR044835">
    <property type="entry name" value="ARF_plant"/>
</dbReference>
<comment type="caution">
    <text evidence="2">The sequence shown here is derived from an EMBL/GenBank/DDBJ whole genome shotgun (WGS) entry which is preliminary data.</text>
</comment>
<organism evidence="2">
    <name type="scientific">Sesamum radiatum</name>
    <name type="common">Black benniseed</name>
    <dbReference type="NCBI Taxonomy" id="300843"/>
    <lineage>
        <taxon>Eukaryota</taxon>
        <taxon>Viridiplantae</taxon>
        <taxon>Streptophyta</taxon>
        <taxon>Embryophyta</taxon>
        <taxon>Tracheophyta</taxon>
        <taxon>Spermatophyta</taxon>
        <taxon>Magnoliopsida</taxon>
        <taxon>eudicotyledons</taxon>
        <taxon>Gunneridae</taxon>
        <taxon>Pentapetalae</taxon>
        <taxon>asterids</taxon>
        <taxon>lamiids</taxon>
        <taxon>Lamiales</taxon>
        <taxon>Pedaliaceae</taxon>
        <taxon>Sesamum</taxon>
    </lineage>
</organism>
<feature type="domain" description="Auxin response factor" evidence="1">
    <location>
        <begin position="1"/>
        <end position="56"/>
    </location>
</feature>
<dbReference type="Pfam" id="PF06507">
    <property type="entry name" value="ARF_AD"/>
    <property type="match status" value="1"/>
</dbReference>
<dbReference type="GO" id="GO:0005634">
    <property type="term" value="C:nucleus"/>
    <property type="evidence" value="ECO:0007669"/>
    <property type="project" value="InterPro"/>
</dbReference>
<dbReference type="PANTHER" id="PTHR31384">
    <property type="entry name" value="AUXIN RESPONSE FACTOR 4-RELATED"/>
    <property type="match status" value="1"/>
</dbReference>
<dbReference type="InterPro" id="IPR010525">
    <property type="entry name" value="ARF_dom"/>
</dbReference>
<reference evidence="2" key="1">
    <citation type="submission" date="2020-06" db="EMBL/GenBank/DDBJ databases">
        <authorList>
            <person name="Li T."/>
            <person name="Hu X."/>
            <person name="Zhang T."/>
            <person name="Song X."/>
            <person name="Zhang H."/>
            <person name="Dai N."/>
            <person name="Sheng W."/>
            <person name="Hou X."/>
            <person name="Wei L."/>
        </authorList>
    </citation>
    <scope>NUCLEOTIDE SEQUENCE</scope>
    <source>
        <strain evidence="2">G02</strain>
        <tissue evidence="2">Leaf</tissue>
    </source>
</reference>